<dbReference type="GO" id="GO:0005886">
    <property type="term" value="C:plasma membrane"/>
    <property type="evidence" value="ECO:0007669"/>
    <property type="project" value="UniProtKB-SubCell"/>
</dbReference>
<dbReference type="EMBL" id="CP025746">
    <property type="protein sequence ID" value="QAA34692.1"/>
    <property type="molecule type" value="Genomic_DNA"/>
</dbReference>
<evidence type="ECO:0000313" key="8">
    <source>
        <dbReference type="Proteomes" id="UP000286268"/>
    </source>
</evidence>
<keyword evidence="8" id="KW-1185">Reference proteome</keyword>
<dbReference type="InterPro" id="IPR050833">
    <property type="entry name" value="Poly_Biosynth_Transport"/>
</dbReference>
<dbReference type="OrthoDB" id="9815702at2"/>
<feature type="transmembrane region" description="Helical" evidence="6">
    <location>
        <begin position="378"/>
        <end position="398"/>
    </location>
</feature>
<accession>A0A410E033</accession>
<evidence type="ECO:0000256" key="2">
    <source>
        <dbReference type="ARBA" id="ARBA00022475"/>
    </source>
</evidence>
<keyword evidence="4 6" id="KW-1133">Transmembrane helix</keyword>
<dbReference type="AlphaFoldDB" id="A0A410E033"/>
<organism evidence="7 8">
    <name type="scientific">Clostridium manihotivorum</name>
    <dbReference type="NCBI Taxonomy" id="2320868"/>
    <lineage>
        <taxon>Bacteria</taxon>
        <taxon>Bacillati</taxon>
        <taxon>Bacillota</taxon>
        <taxon>Clostridia</taxon>
        <taxon>Eubacteriales</taxon>
        <taxon>Clostridiaceae</taxon>
        <taxon>Clostridium</taxon>
    </lineage>
</organism>
<feature type="transmembrane region" description="Helical" evidence="6">
    <location>
        <begin position="353"/>
        <end position="372"/>
    </location>
</feature>
<dbReference type="CDD" id="cd13128">
    <property type="entry name" value="MATE_Wzx_like"/>
    <property type="match status" value="1"/>
</dbReference>
<proteinExistence type="predicted"/>
<feature type="transmembrane region" description="Helical" evidence="6">
    <location>
        <begin position="165"/>
        <end position="187"/>
    </location>
</feature>
<feature type="transmembrane region" description="Helical" evidence="6">
    <location>
        <begin position="288"/>
        <end position="313"/>
    </location>
</feature>
<feature type="transmembrane region" description="Helical" evidence="6">
    <location>
        <begin position="7"/>
        <end position="29"/>
    </location>
</feature>
<feature type="transmembrane region" description="Helical" evidence="6">
    <location>
        <begin position="113"/>
        <end position="134"/>
    </location>
</feature>
<evidence type="ECO:0000256" key="6">
    <source>
        <dbReference type="SAM" id="Phobius"/>
    </source>
</evidence>
<dbReference type="KEGG" id="cmah:C1I91_25360"/>
<sequence length="485" mass="54592">MSVIKNYFYNTVYQVLILIIPLLTMPYLTRIFTPGQLGLNSYTLSIVNYFMLIGTLGMQIYGNRQIAFVRDDKEKLRRYFWSLYVTQGITSLLALIAYYVFVGTFVNQDKFVYIIQGLNMVTVFFDISWLFMGLEDFKKVVIRNSIAKLLGLVSIFVFVRSSDDLVLYILLTIIINGISFLTMWIYVPKNIGKIVVDIDIIKKTIKPLISLFLPQIASQVYMLLSRTLVGVLSTNEQVAFYDYSQKIVRVILSLISSIGIVMLPMISNIISKGRREEVNKIVEQAFKIVSYVAFPMAFGVMAISKILVSWFLGKDYSSVGGLIAISSIIIIAVSWANIIGVQYLIGTKQENKYTQSVVIAAIINFIMNLIVIPRFGALGAVVAIIVAEFVGSIVQLILTRKQLPVLKMVLATWKFLVGSIVMCIVVMKVGDFINKAILANIIQVIVGGVIYIAMMFILKDDTQIIIIEKVKTILFKKRVSDVPNI</sequence>
<name>A0A410E033_9CLOT</name>
<feature type="transmembrane region" description="Helical" evidence="6">
    <location>
        <begin position="319"/>
        <end position="341"/>
    </location>
</feature>
<dbReference type="PANTHER" id="PTHR30250">
    <property type="entry name" value="PST FAMILY PREDICTED COLANIC ACID TRANSPORTER"/>
    <property type="match status" value="1"/>
</dbReference>
<evidence type="ECO:0000256" key="3">
    <source>
        <dbReference type="ARBA" id="ARBA00022692"/>
    </source>
</evidence>
<feature type="transmembrane region" description="Helical" evidence="6">
    <location>
        <begin position="247"/>
        <end position="267"/>
    </location>
</feature>
<feature type="transmembrane region" description="Helical" evidence="6">
    <location>
        <begin position="436"/>
        <end position="458"/>
    </location>
</feature>
<comment type="subcellular location">
    <subcellularLocation>
        <location evidence="1">Cell membrane</location>
        <topology evidence="1">Multi-pass membrane protein</topology>
    </subcellularLocation>
</comment>
<evidence type="ECO:0000313" key="7">
    <source>
        <dbReference type="EMBL" id="QAA34692.1"/>
    </source>
</evidence>
<feature type="transmembrane region" description="Helical" evidence="6">
    <location>
        <begin position="81"/>
        <end position="101"/>
    </location>
</feature>
<keyword evidence="5 6" id="KW-0472">Membrane</keyword>
<keyword evidence="2" id="KW-1003">Cell membrane</keyword>
<dbReference type="RefSeq" id="WP_128215405.1">
    <property type="nucleotide sequence ID" value="NZ_CP025746.1"/>
</dbReference>
<reference evidence="7 8" key="1">
    <citation type="submission" date="2018-01" db="EMBL/GenBank/DDBJ databases">
        <title>Genome Sequencing and Assembly of Anaerobacter polyendosporus strain CT4.</title>
        <authorList>
            <person name="Tachaapaikoon C."/>
            <person name="Sutheeworapong S."/>
            <person name="Jenjaroenpun P."/>
            <person name="Wongsurawat T."/>
            <person name="Nookeaw I."/>
            <person name="Cheawchanlertfa P."/>
            <person name="Kosugi A."/>
            <person name="Cheevadhanarak S."/>
            <person name="Ratanakhanokchai K."/>
        </authorList>
    </citation>
    <scope>NUCLEOTIDE SEQUENCE [LARGE SCALE GENOMIC DNA]</scope>
    <source>
        <strain evidence="7 8">CT4</strain>
    </source>
</reference>
<dbReference type="Pfam" id="PF01943">
    <property type="entry name" value="Polysacc_synt"/>
    <property type="match status" value="1"/>
</dbReference>
<protein>
    <submittedName>
        <fullName evidence="7">Flippase</fullName>
    </submittedName>
</protein>
<evidence type="ECO:0000256" key="1">
    <source>
        <dbReference type="ARBA" id="ARBA00004651"/>
    </source>
</evidence>
<feature type="transmembrane region" description="Helical" evidence="6">
    <location>
        <begin position="208"/>
        <end position="227"/>
    </location>
</feature>
<gene>
    <name evidence="7" type="ORF">C1I91_25360</name>
</gene>
<dbReference type="InterPro" id="IPR002797">
    <property type="entry name" value="Polysacc_synth"/>
</dbReference>
<feature type="transmembrane region" description="Helical" evidence="6">
    <location>
        <begin position="410"/>
        <end position="430"/>
    </location>
</feature>
<keyword evidence="3 6" id="KW-0812">Transmembrane</keyword>
<evidence type="ECO:0000256" key="5">
    <source>
        <dbReference type="ARBA" id="ARBA00023136"/>
    </source>
</evidence>
<dbReference type="Proteomes" id="UP000286268">
    <property type="component" value="Chromosome"/>
</dbReference>
<feature type="transmembrane region" description="Helical" evidence="6">
    <location>
        <begin position="141"/>
        <end position="159"/>
    </location>
</feature>
<dbReference type="PANTHER" id="PTHR30250:SF11">
    <property type="entry name" value="O-ANTIGEN TRANSPORTER-RELATED"/>
    <property type="match status" value="1"/>
</dbReference>
<feature type="transmembrane region" description="Helical" evidence="6">
    <location>
        <begin position="41"/>
        <end position="61"/>
    </location>
</feature>
<evidence type="ECO:0000256" key="4">
    <source>
        <dbReference type="ARBA" id="ARBA00022989"/>
    </source>
</evidence>